<dbReference type="PROSITE" id="PS50977">
    <property type="entry name" value="HTH_TETR_2"/>
    <property type="match status" value="1"/>
</dbReference>
<name>A0ABN3CQ17_9ACTN</name>
<dbReference type="Pfam" id="PF00440">
    <property type="entry name" value="TetR_N"/>
    <property type="match status" value="1"/>
</dbReference>
<dbReference type="Gene3D" id="1.10.10.60">
    <property type="entry name" value="Homeodomain-like"/>
    <property type="match status" value="1"/>
</dbReference>
<organism evidence="5 6">
    <name type="scientific">Nonomuraea monospora</name>
    <dbReference type="NCBI Taxonomy" id="568818"/>
    <lineage>
        <taxon>Bacteria</taxon>
        <taxon>Bacillati</taxon>
        <taxon>Actinomycetota</taxon>
        <taxon>Actinomycetes</taxon>
        <taxon>Streptosporangiales</taxon>
        <taxon>Streptosporangiaceae</taxon>
        <taxon>Nonomuraea</taxon>
    </lineage>
</organism>
<reference evidence="5 6" key="1">
    <citation type="journal article" date="2019" name="Int. J. Syst. Evol. Microbiol.">
        <title>The Global Catalogue of Microorganisms (GCM) 10K type strain sequencing project: providing services to taxonomists for standard genome sequencing and annotation.</title>
        <authorList>
            <consortium name="The Broad Institute Genomics Platform"/>
            <consortium name="The Broad Institute Genome Sequencing Center for Infectious Disease"/>
            <person name="Wu L."/>
            <person name="Ma J."/>
        </authorList>
    </citation>
    <scope>NUCLEOTIDE SEQUENCE [LARGE SCALE GENOMIC DNA]</scope>
    <source>
        <strain evidence="5 6">JCM 16114</strain>
    </source>
</reference>
<dbReference type="SUPFAM" id="SSF46689">
    <property type="entry name" value="Homeodomain-like"/>
    <property type="match status" value="1"/>
</dbReference>
<protein>
    <submittedName>
        <fullName evidence="5">TetR family transcriptional regulator</fullName>
    </submittedName>
</protein>
<dbReference type="InterPro" id="IPR009057">
    <property type="entry name" value="Homeodomain-like_sf"/>
</dbReference>
<dbReference type="InterPro" id="IPR001647">
    <property type="entry name" value="HTH_TetR"/>
</dbReference>
<evidence type="ECO:0000313" key="5">
    <source>
        <dbReference type="EMBL" id="GAA2211355.1"/>
    </source>
</evidence>
<dbReference type="RefSeq" id="WP_344483783.1">
    <property type="nucleotide sequence ID" value="NZ_BAAAQX010000020.1"/>
</dbReference>
<dbReference type="Proteomes" id="UP001499843">
    <property type="component" value="Unassembled WGS sequence"/>
</dbReference>
<dbReference type="Pfam" id="PF17920">
    <property type="entry name" value="TetR_C_16"/>
    <property type="match status" value="1"/>
</dbReference>
<dbReference type="EMBL" id="BAAAQX010000020">
    <property type="protein sequence ID" value="GAA2211355.1"/>
    <property type="molecule type" value="Genomic_DNA"/>
</dbReference>
<dbReference type="Gene3D" id="1.10.357.10">
    <property type="entry name" value="Tetracycline Repressor, domain 2"/>
    <property type="match status" value="1"/>
</dbReference>
<feature type="DNA-binding region" description="H-T-H motif" evidence="2">
    <location>
        <begin position="38"/>
        <end position="57"/>
    </location>
</feature>
<dbReference type="PANTHER" id="PTHR30055">
    <property type="entry name" value="HTH-TYPE TRANSCRIPTIONAL REGULATOR RUTR"/>
    <property type="match status" value="1"/>
</dbReference>
<evidence type="ECO:0000313" key="6">
    <source>
        <dbReference type="Proteomes" id="UP001499843"/>
    </source>
</evidence>
<dbReference type="PRINTS" id="PR00455">
    <property type="entry name" value="HTHTETR"/>
</dbReference>
<feature type="region of interest" description="Disordered" evidence="3">
    <location>
        <begin position="196"/>
        <end position="217"/>
    </location>
</feature>
<evidence type="ECO:0000256" key="1">
    <source>
        <dbReference type="ARBA" id="ARBA00023125"/>
    </source>
</evidence>
<evidence type="ECO:0000256" key="3">
    <source>
        <dbReference type="SAM" id="MobiDB-lite"/>
    </source>
</evidence>
<dbReference type="InterPro" id="IPR050109">
    <property type="entry name" value="HTH-type_TetR-like_transc_reg"/>
</dbReference>
<gene>
    <name evidence="5" type="ORF">GCM10009850_068140</name>
</gene>
<comment type="caution">
    <text evidence="5">The sequence shown here is derived from an EMBL/GenBank/DDBJ whole genome shotgun (WGS) entry which is preliminary data.</text>
</comment>
<dbReference type="InterPro" id="IPR041678">
    <property type="entry name" value="TetR_C_16"/>
</dbReference>
<accession>A0ABN3CQ17</accession>
<keyword evidence="6" id="KW-1185">Reference proteome</keyword>
<evidence type="ECO:0000259" key="4">
    <source>
        <dbReference type="PROSITE" id="PS50977"/>
    </source>
</evidence>
<feature type="domain" description="HTH tetR-type" evidence="4">
    <location>
        <begin position="15"/>
        <end position="75"/>
    </location>
</feature>
<keyword evidence="1 2" id="KW-0238">DNA-binding</keyword>
<sequence length="217" mass="22799">MPRQQRAGGRRPGATRTREEILEAAQRSFADSGYDGTTIRGVAREAGVDPALVLQFFGSKDGLFDAALRADPPVRDLVTLAGEGEVADLGVRLARRYLELWEDPHSGPRMLAVVRAAAAAPSASAMVTAFMTDAVMLPLAKAIDADEPELRAALAGAYLLGVATARYVLRIGPLASLSRQDAASVLGPVVQHHLTGQLRGPSTTGSRMGPSVMSEGV</sequence>
<dbReference type="SUPFAM" id="SSF48498">
    <property type="entry name" value="Tetracyclin repressor-like, C-terminal domain"/>
    <property type="match status" value="1"/>
</dbReference>
<proteinExistence type="predicted"/>
<dbReference type="PANTHER" id="PTHR30055:SF235">
    <property type="entry name" value="TRANSCRIPTIONAL REGULATORY PROTEIN"/>
    <property type="match status" value="1"/>
</dbReference>
<evidence type="ECO:0000256" key="2">
    <source>
        <dbReference type="PROSITE-ProRule" id="PRU00335"/>
    </source>
</evidence>
<dbReference type="InterPro" id="IPR036271">
    <property type="entry name" value="Tet_transcr_reg_TetR-rel_C_sf"/>
</dbReference>